<proteinExistence type="predicted"/>
<dbReference type="EMBL" id="RRYP01001617">
    <property type="protein sequence ID" value="TNV85701.1"/>
    <property type="molecule type" value="Genomic_DNA"/>
</dbReference>
<keyword evidence="2" id="KW-1185">Reference proteome</keyword>
<sequence length="80" mass="9418">MQPTLLELFAFICKNMLELRKLYFNMPNEGSSQFIVKYQQQLLMRTLPLQVRIGLIQTFSYTYHNLSTKYTGISKQHAAK</sequence>
<dbReference type="Proteomes" id="UP000785679">
    <property type="component" value="Unassembled WGS sequence"/>
</dbReference>
<protein>
    <submittedName>
        <fullName evidence="1">Uncharacterized protein</fullName>
    </submittedName>
</protein>
<comment type="caution">
    <text evidence="1">The sequence shown here is derived from an EMBL/GenBank/DDBJ whole genome shotgun (WGS) entry which is preliminary data.</text>
</comment>
<organism evidence="1 2">
    <name type="scientific">Halteria grandinella</name>
    <dbReference type="NCBI Taxonomy" id="5974"/>
    <lineage>
        <taxon>Eukaryota</taxon>
        <taxon>Sar</taxon>
        <taxon>Alveolata</taxon>
        <taxon>Ciliophora</taxon>
        <taxon>Intramacronucleata</taxon>
        <taxon>Spirotrichea</taxon>
        <taxon>Stichotrichia</taxon>
        <taxon>Sporadotrichida</taxon>
        <taxon>Halteriidae</taxon>
        <taxon>Halteria</taxon>
    </lineage>
</organism>
<accession>A0A8J8T8T5</accession>
<name>A0A8J8T8T5_HALGN</name>
<dbReference type="AlphaFoldDB" id="A0A8J8T8T5"/>
<reference evidence="1" key="1">
    <citation type="submission" date="2019-06" db="EMBL/GenBank/DDBJ databases">
        <authorList>
            <person name="Zheng W."/>
        </authorList>
    </citation>
    <scope>NUCLEOTIDE SEQUENCE</scope>
    <source>
        <strain evidence="1">QDHG01</strain>
    </source>
</reference>
<evidence type="ECO:0000313" key="2">
    <source>
        <dbReference type="Proteomes" id="UP000785679"/>
    </source>
</evidence>
<evidence type="ECO:0000313" key="1">
    <source>
        <dbReference type="EMBL" id="TNV85701.1"/>
    </source>
</evidence>
<gene>
    <name evidence="1" type="ORF">FGO68_gene6213</name>
</gene>